<evidence type="ECO:0000256" key="5">
    <source>
        <dbReference type="PIRSR" id="PIRSR006386-1"/>
    </source>
</evidence>
<feature type="active site" description="Nucleophile" evidence="5">
    <location>
        <position position="15"/>
    </location>
</feature>
<dbReference type="WBParaSite" id="BXY_0727100.1">
    <property type="protein sequence ID" value="BXY_0727100.1"/>
    <property type="gene ID" value="BXY_0727100"/>
</dbReference>
<dbReference type="GO" id="GO:0006749">
    <property type="term" value="P:glutathione metabolic process"/>
    <property type="evidence" value="ECO:0007669"/>
    <property type="project" value="TreeGrafter"/>
</dbReference>
<comment type="similarity">
    <text evidence="1 4">Belongs to the GST superfamily. Kappa family.</text>
</comment>
<organism evidence="7 8">
    <name type="scientific">Bursaphelenchus xylophilus</name>
    <name type="common">Pinewood nematode worm</name>
    <name type="synonym">Aphelenchoides xylophilus</name>
    <dbReference type="NCBI Taxonomy" id="6326"/>
    <lineage>
        <taxon>Eukaryota</taxon>
        <taxon>Metazoa</taxon>
        <taxon>Ecdysozoa</taxon>
        <taxon>Nematoda</taxon>
        <taxon>Chromadorea</taxon>
        <taxon>Rhabditida</taxon>
        <taxon>Tylenchina</taxon>
        <taxon>Tylenchomorpha</taxon>
        <taxon>Aphelenchoidea</taxon>
        <taxon>Aphelenchoididae</taxon>
        <taxon>Bursaphelenchus</taxon>
    </lineage>
</organism>
<dbReference type="InterPro" id="IPR036249">
    <property type="entry name" value="Thioredoxin-like_sf"/>
</dbReference>
<feature type="domain" description="DSBA-like thioredoxin" evidence="6">
    <location>
        <begin position="6"/>
        <end position="205"/>
    </location>
</feature>
<dbReference type="PIRSF" id="PIRSF006386">
    <property type="entry name" value="HCCAis_GSTk"/>
    <property type="match status" value="1"/>
</dbReference>
<evidence type="ECO:0000256" key="1">
    <source>
        <dbReference type="ARBA" id="ARBA00006494"/>
    </source>
</evidence>
<dbReference type="GO" id="GO:0005739">
    <property type="term" value="C:mitochondrion"/>
    <property type="evidence" value="ECO:0007669"/>
    <property type="project" value="TreeGrafter"/>
</dbReference>
<dbReference type="PANTHER" id="PTHR42943">
    <property type="entry name" value="GLUTATHIONE S-TRANSFERASE KAPPA"/>
    <property type="match status" value="1"/>
</dbReference>
<dbReference type="GO" id="GO:0004602">
    <property type="term" value="F:glutathione peroxidase activity"/>
    <property type="evidence" value="ECO:0007669"/>
    <property type="project" value="TreeGrafter"/>
</dbReference>
<evidence type="ECO:0000313" key="7">
    <source>
        <dbReference type="Proteomes" id="UP000095284"/>
    </source>
</evidence>
<dbReference type="SUPFAM" id="SSF52833">
    <property type="entry name" value="Thioredoxin-like"/>
    <property type="match status" value="1"/>
</dbReference>
<dbReference type="InterPro" id="IPR001853">
    <property type="entry name" value="DSBA-like_thioredoxin_dom"/>
</dbReference>
<dbReference type="FunFam" id="3.40.30.10:FF:000096">
    <property type="entry name" value="Glutathione S-transferase kappa"/>
    <property type="match status" value="1"/>
</dbReference>
<keyword evidence="2 4" id="KW-0808">Transferase</keyword>
<name>A0A1I7S2P1_BURXY</name>
<protein>
    <recommendedName>
        <fullName evidence="4">Glutathione S-transferase kappa</fullName>
        <ecNumber evidence="4">2.5.1.18</ecNumber>
    </recommendedName>
</protein>
<dbReference type="GO" id="GO:0005777">
    <property type="term" value="C:peroxisome"/>
    <property type="evidence" value="ECO:0007669"/>
    <property type="project" value="TreeGrafter"/>
</dbReference>
<evidence type="ECO:0000259" key="6">
    <source>
        <dbReference type="Pfam" id="PF01323"/>
    </source>
</evidence>
<evidence type="ECO:0000256" key="4">
    <source>
        <dbReference type="PIRNR" id="PIRNR006386"/>
    </source>
</evidence>
<dbReference type="Pfam" id="PF01323">
    <property type="entry name" value="DSBA"/>
    <property type="match status" value="1"/>
</dbReference>
<dbReference type="Proteomes" id="UP000095284">
    <property type="component" value="Unplaced"/>
</dbReference>
<dbReference type="EC" id="2.5.1.18" evidence="4"/>
<dbReference type="InterPro" id="IPR051924">
    <property type="entry name" value="GST_Kappa/NadH"/>
</dbReference>
<evidence type="ECO:0000313" key="8">
    <source>
        <dbReference type="WBParaSite" id="BXY_0727100.1"/>
    </source>
</evidence>
<comment type="catalytic activity">
    <reaction evidence="3 4">
        <text>RX + glutathione = an S-substituted glutathione + a halide anion + H(+)</text>
        <dbReference type="Rhea" id="RHEA:16437"/>
        <dbReference type="ChEBI" id="CHEBI:15378"/>
        <dbReference type="ChEBI" id="CHEBI:16042"/>
        <dbReference type="ChEBI" id="CHEBI:17792"/>
        <dbReference type="ChEBI" id="CHEBI:57925"/>
        <dbReference type="ChEBI" id="CHEBI:90779"/>
        <dbReference type="EC" id="2.5.1.18"/>
    </reaction>
</comment>
<accession>A0A1I7S2P1</accession>
<evidence type="ECO:0000256" key="2">
    <source>
        <dbReference type="ARBA" id="ARBA00022679"/>
    </source>
</evidence>
<proteinExistence type="inferred from homology"/>
<dbReference type="AlphaFoldDB" id="A0A1I7S2P1"/>
<dbReference type="InterPro" id="IPR014440">
    <property type="entry name" value="HCCAis_GSTk"/>
</dbReference>
<sequence length="217" mass="24582">MAPKPQVHLFFDCLSPYSYLYYQALGHYESALPAEIFRRPVFMAAIFKGTKNTGLPALNPQKFKYMQEATARLGKYYGIPNFNIVDEFAKQALKQSSVRTMRFVTAVQKEQPQDADRLIRELFQRLFIHNEWITSAEALEKICKKLGLPTSLIEATNSEVVKKTLKDNTDEALAEGAFGVPYVLLKNQGETEHFFGVESLPQLCHSLGVEFKGPLNV</sequence>
<reference evidence="8" key="1">
    <citation type="submission" date="2016-11" db="UniProtKB">
        <authorList>
            <consortium name="WormBaseParasite"/>
        </authorList>
    </citation>
    <scope>IDENTIFICATION</scope>
</reference>
<dbReference type="Gene3D" id="3.40.30.10">
    <property type="entry name" value="Glutaredoxin"/>
    <property type="match status" value="1"/>
</dbReference>
<evidence type="ECO:0000256" key="3">
    <source>
        <dbReference type="ARBA" id="ARBA00047960"/>
    </source>
</evidence>
<dbReference type="GO" id="GO:0004364">
    <property type="term" value="F:glutathione transferase activity"/>
    <property type="evidence" value="ECO:0007669"/>
    <property type="project" value="UniProtKB-UniRule"/>
</dbReference>
<dbReference type="PANTHER" id="PTHR42943:SF2">
    <property type="entry name" value="GLUTATHIONE S-TRANSFERASE KAPPA 1"/>
    <property type="match status" value="1"/>
</dbReference>